<dbReference type="PROSITE" id="PS00134">
    <property type="entry name" value="TRYPSIN_HIS"/>
    <property type="match status" value="2"/>
</dbReference>
<feature type="domain" description="Peptidase S1" evidence="8">
    <location>
        <begin position="25"/>
        <end position="262"/>
    </location>
</feature>
<keyword evidence="1 6" id="KW-0645">Protease</keyword>
<feature type="signal peptide" evidence="7">
    <location>
        <begin position="1"/>
        <end position="18"/>
    </location>
</feature>
<dbReference type="PRINTS" id="PR00722">
    <property type="entry name" value="CHYMOTRYPSIN"/>
</dbReference>
<dbReference type="PANTHER" id="PTHR24276:SF91">
    <property type="entry name" value="AT26814P-RELATED"/>
    <property type="match status" value="1"/>
</dbReference>
<dbReference type="InterPro" id="IPR009003">
    <property type="entry name" value="Peptidase_S1_PA"/>
</dbReference>
<sequence>MAVLALLTIALFAGAAYSAPQASRIVGGTETSIDKFPSIVAVEFLGVWTGVWSQSCAANILTTRYVLSAAHCFEGVFYDPSYRRVRAGSSYRNTGGILSYVEVEFNHPTYGLNGYDGDISVIRLRTPLEYSPVVQQAAIVPQGFKIPDNLPVVHAGWGAISQGGPLSPVLLETTIFTINNELCASRYLTLPRPLVVTENMICAGIPDVGGKDACQGDSGGPLYYTNILVGVVSWGHGCANETFPGVSTAVSSYTDWIAASALCILFPGAAFSAPQSSRIVGGTETSIDKFPSIVAVENYGVLTGVWSQSCAANILTTRYVLSAAHCFRGVFYSPNYRRIRAGSSYRNNGGVVVYVEVEFNHPSYGLNGADGDISVIRLSTPLEYSPVVQQAAIVPQGFKIPDNLPVVHAGWGRIESGGAVSPVLLETTIFTINNELCAARYQTLDPPSLVTENMICAGILDVGGKDACQGDSGGPLYYTNILVGVVSWGHGCANETFPGVSTAVSSYTDWIAASVS</sequence>
<accession>A0A2H1W3L1</accession>
<evidence type="ECO:0000256" key="3">
    <source>
        <dbReference type="ARBA" id="ARBA00022825"/>
    </source>
</evidence>
<dbReference type="InterPro" id="IPR043504">
    <property type="entry name" value="Peptidase_S1_PA_chymotrypsin"/>
</dbReference>
<evidence type="ECO:0000256" key="5">
    <source>
        <dbReference type="ARBA" id="ARBA00024195"/>
    </source>
</evidence>
<dbReference type="GO" id="GO:0006508">
    <property type="term" value="P:proteolysis"/>
    <property type="evidence" value="ECO:0007669"/>
    <property type="project" value="UniProtKB-KW"/>
</dbReference>
<name>A0A2H1W3L1_SPOFR</name>
<feature type="domain" description="Peptidase S1" evidence="8">
    <location>
        <begin position="279"/>
        <end position="516"/>
    </location>
</feature>
<dbReference type="InterPro" id="IPR033116">
    <property type="entry name" value="TRYPSIN_SER"/>
</dbReference>
<dbReference type="InterPro" id="IPR001254">
    <property type="entry name" value="Trypsin_dom"/>
</dbReference>
<dbReference type="InterPro" id="IPR001314">
    <property type="entry name" value="Peptidase_S1A"/>
</dbReference>
<evidence type="ECO:0000256" key="7">
    <source>
        <dbReference type="SAM" id="SignalP"/>
    </source>
</evidence>
<keyword evidence="4" id="KW-1015">Disulfide bond</keyword>
<dbReference type="PROSITE" id="PS50240">
    <property type="entry name" value="TRYPSIN_DOM"/>
    <property type="match status" value="2"/>
</dbReference>
<dbReference type="Pfam" id="PF00089">
    <property type="entry name" value="Trypsin"/>
    <property type="match status" value="2"/>
</dbReference>
<dbReference type="EMBL" id="ODYU01006115">
    <property type="protein sequence ID" value="SOQ47675.1"/>
    <property type="molecule type" value="Genomic_DNA"/>
</dbReference>
<proteinExistence type="inferred from homology"/>
<dbReference type="CDD" id="cd00190">
    <property type="entry name" value="Tryp_SPc"/>
    <property type="match status" value="2"/>
</dbReference>
<dbReference type="InterPro" id="IPR050430">
    <property type="entry name" value="Peptidase_S1"/>
</dbReference>
<dbReference type="PROSITE" id="PS00135">
    <property type="entry name" value="TRYPSIN_SER"/>
    <property type="match status" value="2"/>
</dbReference>
<evidence type="ECO:0000256" key="6">
    <source>
        <dbReference type="RuleBase" id="RU363034"/>
    </source>
</evidence>
<evidence type="ECO:0000256" key="1">
    <source>
        <dbReference type="ARBA" id="ARBA00022670"/>
    </source>
</evidence>
<dbReference type="SUPFAM" id="SSF50494">
    <property type="entry name" value="Trypsin-like serine proteases"/>
    <property type="match status" value="2"/>
</dbReference>
<reference evidence="9" key="1">
    <citation type="submission" date="2016-07" db="EMBL/GenBank/DDBJ databases">
        <authorList>
            <person name="Bretaudeau A."/>
        </authorList>
    </citation>
    <scope>NUCLEOTIDE SEQUENCE</scope>
    <source>
        <strain evidence="9">Rice</strain>
        <tissue evidence="9">Whole body</tissue>
    </source>
</reference>
<keyword evidence="3 6" id="KW-0720">Serine protease</keyword>
<evidence type="ECO:0000256" key="4">
    <source>
        <dbReference type="ARBA" id="ARBA00023157"/>
    </source>
</evidence>
<evidence type="ECO:0000256" key="2">
    <source>
        <dbReference type="ARBA" id="ARBA00022801"/>
    </source>
</evidence>
<dbReference type="PANTHER" id="PTHR24276">
    <property type="entry name" value="POLYSERASE-RELATED"/>
    <property type="match status" value="1"/>
</dbReference>
<gene>
    <name evidence="9" type="ORF">SFRICE_013388</name>
</gene>
<comment type="similarity">
    <text evidence="5">Belongs to the peptidase S1 family. CLIP subfamily.</text>
</comment>
<dbReference type="GO" id="GO:0004252">
    <property type="term" value="F:serine-type endopeptidase activity"/>
    <property type="evidence" value="ECO:0007669"/>
    <property type="project" value="InterPro"/>
</dbReference>
<dbReference type="SMART" id="SM00020">
    <property type="entry name" value="Tryp_SPc"/>
    <property type="match status" value="2"/>
</dbReference>
<dbReference type="AlphaFoldDB" id="A0A2H1W3L1"/>
<dbReference type="FunFam" id="2.40.10.10:FF:000002">
    <property type="entry name" value="Transmembrane protease serine"/>
    <property type="match status" value="2"/>
</dbReference>
<feature type="chain" id="PRO_5013628373" evidence="7">
    <location>
        <begin position="19"/>
        <end position="516"/>
    </location>
</feature>
<dbReference type="InterPro" id="IPR018114">
    <property type="entry name" value="TRYPSIN_HIS"/>
</dbReference>
<dbReference type="Gene3D" id="2.40.10.10">
    <property type="entry name" value="Trypsin-like serine proteases"/>
    <property type="match status" value="2"/>
</dbReference>
<organism evidence="9">
    <name type="scientific">Spodoptera frugiperda</name>
    <name type="common">Fall armyworm</name>
    <dbReference type="NCBI Taxonomy" id="7108"/>
    <lineage>
        <taxon>Eukaryota</taxon>
        <taxon>Metazoa</taxon>
        <taxon>Ecdysozoa</taxon>
        <taxon>Arthropoda</taxon>
        <taxon>Hexapoda</taxon>
        <taxon>Insecta</taxon>
        <taxon>Pterygota</taxon>
        <taxon>Neoptera</taxon>
        <taxon>Endopterygota</taxon>
        <taxon>Lepidoptera</taxon>
        <taxon>Glossata</taxon>
        <taxon>Ditrysia</taxon>
        <taxon>Noctuoidea</taxon>
        <taxon>Noctuidae</taxon>
        <taxon>Amphipyrinae</taxon>
        <taxon>Spodoptera</taxon>
    </lineage>
</organism>
<keyword evidence="7" id="KW-0732">Signal</keyword>
<protein>
    <submittedName>
        <fullName evidence="9">SFRICE_013388</fullName>
    </submittedName>
</protein>
<evidence type="ECO:0000259" key="8">
    <source>
        <dbReference type="PROSITE" id="PS50240"/>
    </source>
</evidence>
<evidence type="ECO:0000313" key="9">
    <source>
        <dbReference type="EMBL" id="SOQ47675.1"/>
    </source>
</evidence>
<keyword evidence="2 6" id="KW-0378">Hydrolase</keyword>